<dbReference type="PANTHER" id="PTHR13018:SF100">
    <property type="entry name" value="CSC1-LIKE PROTEIN ERD4"/>
    <property type="match status" value="1"/>
</dbReference>
<dbReference type="Proteomes" id="UP001188597">
    <property type="component" value="Unassembled WGS sequence"/>
</dbReference>
<evidence type="ECO:0000313" key="3">
    <source>
        <dbReference type="EMBL" id="KAK3009376.1"/>
    </source>
</evidence>
<keyword evidence="1" id="KW-0812">Transmembrane</keyword>
<feature type="domain" description="CSC1/OSCA1-like 7TM region" evidence="2">
    <location>
        <begin position="18"/>
        <end position="143"/>
    </location>
</feature>
<keyword evidence="1" id="KW-0472">Membrane</keyword>
<gene>
    <name evidence="3" type="ORF">RJ639_015139</name>
</gene>
<dbReference type="AlphaFoldDB" id="A0AA89AR78"/>
<dbReference type="PANTHER" id="PTHR13018">
    <property type="entry name" value="PROBABLE MEMBRANE PROTEIN DUF221-RELATED"/>
    <property type="match status" value="1"/>
</dbReference>
<proteinExistence type="predicted"/>
<evidence type="ECO:0000259" key="2">
    <source>
        <dbReference type="Pfam" id="PF02714"/>
    </source>
</evidence>
<keyword evidence="1" id="KW-1133">Transmembrane helix</keyword>
<protein>
    <recommendedName>
        <fullName evidence="2">CSC1/OSCA1-like 7TM region domain-containing protein</fullName>
    </recommendedName>
</protein>
<feature type="transmembrane region" description="Helical" evidence="1">
    <location>
        <begin position="151"/>
        <end position="168"/>
    </location>
</feature>
<sequence>MVPVSYFQFESSLHDLVDLRFFVGYGLELSRIVPLIIYHLKRRYLCKTEAELKEAWAPVDLGYGRRIPEDMLVVTIVLCYSVIAPVIIPFGVMYFGLGWLVLRNQALKVYVPSNESYGRMWPHIHTRILAALIIYQVTMIGYFIAKEYRSTPVLIPLPILSFIFASICSKKFYRYFQFTALEVACRELKETPNMELIFRSFIPPSLSADKSDDDHFEDALSHVSRSGSFA</sequence>
<reference evidence="3" key="1">
    <citation type="submission" date="2022-12" db="EMBL/GenBank/DDBJ databases">
        <title>Draft genome assemblies for two species of Escallonia (Escalloniales).</title>
        <authorList>
            <person name="Chanderbali A."/>
            <person name="Dervinis C."/>
            <person name="Anghel I."/>
            <person name="Soltis D."/>
            <person name="Soltis P."/>
            <person name="Zapata F."/>
        </authorList>
    </citation>
    <scope>NUCLEOTIDE SEQUENCE</scope>
    <source>
        <strain evidence="3">UCBG64.0493</strain>
        <tissue evidence="3">Leaf</tissue>
    </source>
</reference>
<evidence type="ECO:0000256" key="1">
    <source>
        <dbReference type="SAM" id="Phobius"/>
    </source>
</evidence>
<dbReference type="GO" id="GO:0005227">
    <property type="term" value="F:calcium-activated cation channel activity"/>
    <property type="evidence" value="ECO:0007669"/>
    <property type="project" value="InterPro"/>
</dbReference>
<name>A0AA89AR78_9ASTE</name>
<dbReference type="GO" id="GO:0005886">
    <property type="term" value="C:plasma membrane"/>
    <property type="evidence" value="ECO:0007669"/>
    <property type="project" value="TreeGrafter"/>
</dbReference>
<dbReference type="InterPro" id="IPR003864">
    <property type="entry name" value="CSC1/OSCA1-like_7TM"/>
</dbReference>
<evidence type="ECO:0000313" key="4">
    <source>
        <dbReference type="Proteomes" id="UP001188597"/>
    </source>
</evidence>
<dbReference type="EMBL" id="JAVXUP010001651">
    <property type="protein sequence ID" value="KAK3009376.1"/>
    <property type="molecule type" value="Genomic_DNA"/>
</dbReference>
<accession>A0AA89AR78</accession>
<dbReference type="InterPro" id="IPR045122">
    <property type="entry name" value="Csc1-like"/>
</dbReference>
<dbReference type="Pfam" id="PF02714">
    <property type="entry name" value="RSN1_7TM"/>
    <property type="match status" value="1"/>
</dbReference>
<feature type="transmembrane region" description="Helical" evidence="1">
    <location>
        <begin position="128"/>
        <end position="145"/>
    </location>
</feature>
<keyword evidence="4" id="KW-1185">Reference proteome</keyword>
<organism evidence="3 4">
    <name type="scientific">Escallonia herrerae</name>
    <dbReference type="NCBI Taxonomy" id="1293975"/>
    <lineage>
        <taxon>Eukaryota</taxon>
        <taxon>Viridiplantae</taxon>
        <taxon>Streptophyta</taxon>
        <taxon>Embryophyta</taxon>
        <taxon>Tracheophyta</taxon>
        <taxon>Spermatophyta</taxon>
        <taxon>Magnoliopsida</taxon>
        <taxon>eudicotyledons</taxon>
        <taxon>Gunneridae</taxon>
        <taxon>Pentapetalae</taxon>
        <taxon>asterids</taxon>
        <taxon>campanulids</taxon>
        <taxon>Escalloniales</taxon>
        <taxon>Escalloniaceae</taxon>
        <taxon>Escallonia</taxon>
    </lineage>
</organism>
<comment type="caution">
    <text evidence="3">The sequence shown here is derived from an EMBL/GenBank/DDBJ whole genome shotgun (WGS) entry which is preliminary data.</text>
</comment>
<feature type="transmembrane region" description="Helical" evidence="1">
    <location>
        <begin position="71"/>
        <end position="102"/>
    </location>
</feature>